<accession>A0A4R1GEV1</accession>
<evidence type="ECO:0000256" key="4">
    <source>
        <dbReference type="ARBA" id="ARBA00022448"/>
    </source>
</evidence>
<evidence type="ECO:0000256" key="5">
    <source>
        <dbReference type="ARBA" id="ARBA00022519"/>
    </source>
</evidence>
<dbReference type="InterPro" id="IPR039428">
    <property type="entry name" value="NUOK/Mnh_C1-like"/>
</dbReference>
<dbReference type="NCBIfam" id="NF004320">
    <property type="entry name" value="PRK05715.1-2"/>
    <property type="match status" value="1"/>
</dbReference>
<evidence type="ECO:0000256" key="8">
    <source>
        <dbReference type="ARBA" id="ARBA00022967"/>
    </source>
</evidence>
<dbReference type="GO" id="GO:0030964">
    <property type="term" value="C:NADH dehydrogenase complex"/>
    <property type="evidence" value="ECO:0007669"/>
    <property type="project" value="TreeGrafter"/>
</dbReference>
<dbReference type="GO" id="GO:0042773">
    <property type="term" value="P:ATP synthesis coupled electron transport"/>
    <property type="evidence" value="ECO:0007669"/>
    <property type="project" value="InterPro"/>
</dbReference>
<keyword evidence="10 11" id="KW-0472">Membrane</keyword>
<dbReference type="Proteomes" id="UP000295777">
    <property type="component" value="Unassembled WGS sequence"/>
</dbReference>
<reference evidence="12 13" key="1">
    <citation type="submission" date="2019-03" db="EMBL/GenBank/DDBJ databases">
        <title>Genomic Encyclopedia of Archaeal and Bacterial Type Strains, Phase II (KMG-II): from individual species to whole genera.</title>
        <authorList>
            <person name="Goeker M."/>
        </authorList>
    </citation>
    <scope>NUCLEOTIDE SEQUENCE [LARGE SCALE GENOMIC DNA]</scope>
    <source>
        <strain evidence="12 13">DSM 24425</strain>
    </source>
</reference>
<keyword evidence="9 11" id="KW-1133">Transmembrane helix</keyword>
<dbReference type="Gene3D" id="1.10.287.3510">
    <property type="match status" value="1"/>
</dbReference>
<dbReference type="InterPro" id="IPR001133">
    <property type="entry name" value="NADH_UbQ_OxRdtase_chain4L/K"/>
</dbReference>
<comment type="function">
    <text evidence="1 11">NDH-1 shuttles electrons from NADH, via FMN and iron-sulfur (Fe-S) centers, to quinones in the respiratory chain. The immediate electron acceptor for the enzyme in this species is believed to be ubiquinone. Couples the redox reaction to proton translocation (for every two electrons transferred, four hydrogen ions are translocated across the cytoplasmic membrane), and thus conserves the redox energy in a proton gradient.</text>
</comment>
<dbReference type="GO" id="GO:0005886">
    <property type="term" value="C:plasma membrane"/>
    <property type="evidence" value="ECO:0007669"/>
    <property type="project" value="UniProtKB-SubCell"/>
</dbReference>
<feature type="transmembrane region" description="Helical" evidence="11">
    <location>
        <begin position="60"/>
        <end position="86"/>
    </location>
</feature>
<comment type="caution">
    <text evidence="12">The sequence shown here is derived from an EMBL/GenBank/DDBJ whole genome shotgun (WGS) entry which is preliminary data.</text>
</comment>
<comment type="catalytic activity">
    <reaction evidence="11">
        <text>a quinone + NADH + 5 H(+)(in) = a quinol + NAD(+) + 4 H(+)(out)</text>
        <dbReference type="Rhea" id="RHEA:57888"/>
        <dbReference type="ChEBI" id="CHEBI:15378"/>
        <dbReference type="ChEBI" id="CHEBI:24646"/>
        <dbReference type="ChEBI" id="CHEBI:57540"/>
        <dbReference type="ChEBI" id="CHEBI:57945"/>
        <dbReference type="ChEBI" id="CHEBI:132124"/>
    </reaction>
</comment>
<keyword evidence="7 11" id="KW-0874">Quinone</keyword>
<name>A0A4R1GEV1_9BACT</name>
<feature type="transmembrane region" description="Helical" evidence="11">
    <location>
        <begin position="6"/>
        <end position="23"/>
    </location>
</feature>
<dbReference type="RefSeq" id="WP_132526101.1">
    <property type="nucleotide sequence ID" value="NZ_SMFV01000002.1"/>
</dbReference>
<comment type="subcellular location">
    <subcellularLocation>
        <location evidence="11">Cell membrane</location>
        <topology evidence="11">Multi-pass membrane protein</topology>
    </subcellularLocation>
    <subcellularLocation>
        <location evidence="2">Membrane</location>
        <topology evidence="2">Multi-pass membrane protein</topology>
    </subcellularLocation>
</comment>
<evidence type="ECO:0000256" key="1">
    <source>
        <dbReference type="ARBA" id="ARBA00002378"/>
    </source>
</evidence>
<keyword evidence="4 11" id="KW-0813">Transport</keyword>
<feature type="transmembrane region" description="Helical" evidence="11">
    <location>
        <begin position="30"/>
        <end position="48"/>
    </location>
</feature>
<keyword evidence="6 11" id="KW-0812">Transmembrane</keyword>
<protein>
    <recommendedName>
        <fullName evidence="11">NADH-quinone oxidoreductase subunit K</fullName>
        <ecNumber evidence="11">7.1.1.-</ecNumber>
    </recommendedName>
    <alternativeName>
        <fullName evidence="11">NADH dehydrogenase I subunit K</fullName>
    </alternativeName>
    <alternativeName>
        <fullName evidence="11">NDH-1 subunit K</fullName>
    </alternativeName>
</protein>
<evidence type="ECO:0000256" key="7">
    <source>
        <dbReference type="ARBA" id="ARBA00022719"/>
    </source>
</evidence>
<evidence type="ECO:0000256" key="9">
    <source>
        <dbReference type="ARBA" id="ARBA00022989"/>
    </source>
</evidence>
<dbReference type="Pfam" id="PF00420">
    <property type="entry name" value="Oxidored_q2"/>
    <property type="match status" value="1"/>
</dbReference>
<dbReference type="PANTHER" id="PTHR11434:SF16">
    <property type="entry name" value="NADH-UBIQUINONE OXIDOREDUCTASE CHAIN 4L"/>
    <property type="match status" value="1"/>
</dbReference>
<evidence type="ECO:0000313" key="12">
    <source>
        <dbReference type="EMBL" id="TCK05413.1"/>
    </source>
</evidence>
<dbReference type="EMBL" id="SMFV01000002">
    <property type="protein sequence ID" value="TCK05413.1"/>
    <property type="molecule type" value="Genomic_DNA"/>
</dbReference>
<gene>
    <name evidence="11" type="primary">nuoK</name>
    <name evidence="12" type="ORF">CLV27_0841</name>
</gene>
<keyword evidence="11" id="KW-0520">NAD</keyword>
<dbReference type="FunFam" id="1.10.287.3510:FF:000001">
    <property type="entry name" value="NADH-quinone oxidoreductase subunit K"/>
    <property type="match status" value="1"/>
</dbReference>
<dbReference type="GO" id="GO:0048038">
    <property type="term" value="F:quinone binding"/>
    <property type="evidence" value="ECO:0007669"/>
    <property type="project" value="UniProtKB-KW"/>
</dbReference>
<evidence type="ECO:0000313" key="13">
    <source>
        <dbReference type="Proteomes" id="UP000295777"/>
    </source>
</evidence>
<keyword evidence="8 11" id="KW-1278">Translocase</keyword>
<dbReference type="OrthoDB" id="15313at2"/>
<dbReference type="AlphaFoldDB" id="A0A4R1GEV1"/>
<comment type="subunit">
    <text evidence="11">NDH-1 is composed of 14 different subunits. Subunits NuoA, H, J, K, L, M, N constitute the membrane sector of the complex.</text>
</comment>
<dbReference type="GO" id="GO:0050136">
    <property type="term" value="F:NADH dehydrogenase (quinone) (non-electrogenic) activity"/>
    <property type="evidence" value="ECO:0007669"/>
    <property type="project" value="UniProtKB-UniRule"/>
</dbReference>
<proteinExistence type="inferred from homology"/>
<comment type="similarity">
    <text evidence="3 11">Belongs to the complex I subunit 4L family.</text>
</comment>
<dbReference type="PANTHER" id="PTHR11434">
    <property type="entry name" value="NADH-UBIQUINONE OXIDOREDUCTASE SUBUNIT ND4L"/>
    <property type="match status" value="1"/>
</dbReference>
<dbReference type="HAMAP" id="MF_01456">
    <property type="entry name" value="NDH1_NuoK"/>
    <property type="match status" value="1"/>
</dbReference>
<evidence type="ECO:0000256" key="11">
    <source>
        <dbReference type="HAMAP-Rule" id="MF_01456"/>
    </source>
</evidence>
<dbReference type="EC" id="7.1.1.-" evidence="11"/>
<evidence type="ECO:0000256" key="3">
    <source>
        <dbReference type="ARBA" id="ARBA00010519"/>
    </source>
</evidence>
<keyword evidence="5" id="KW-0997">Cell inner membrane</keyword>
<organism evidence="12 13">
    <name type="scientific">Phorcysia thermohydrogeniphila</name>
    <dbReference type="NCBI Taxonomy" id="936138"/>
    <lineage>
        <taxon>Bacteria</taxon>
        <taxon>Pseudomonadati</taxon>
        <taxon>Aquificota</taxon>
        <taxon>Aquificia</taxon>
        <taxon>Desulfurobacteriales</taxon>
        <taxon>Desulfurobacteriaceae</taxon>
        <taxon>Phorcysia</taxon>
    </lineage>
</organism>
<evidence type="ECO:0000256" key="10">
    <source>
        <dbReference type="ARBA" id="ARBA00023136"/>
    </source>
</evidence>
<sequence length="99" mass="10846">MAPTDFFVLSAFLFGIGIFGLVVRRNVISIFFSLELLLNSANVLLVGFSKLHGNLYGEVFVFFVLAVAAAEAAVGLAIVVALYRLTGSVDTSEFRRLRW</sequence>
<keyword evidence="11" id="KW-1003">Cell membrane</keyword>
<evidence type="ECO:0000256" key="6">
    <source>
        <dbReference type="ARBA" id="ARBA00022692"/>
    </source>
</evidence>
<keyword evidence="13" id="KW-1185">Reference proteome</keyword>
<keyword evidence="11" id="KW-0830">Ubiquinone</keyword>
<evidence type="ECO:0000256" key="2">
    <source>
        <dbReference type="ARBA" id="ARBA00004141"/>
    </source>
</evidence>